<comment type="caution">
    <text evidence="4">The sequence shown here is derived from an EMBL/GenBank/DDBJ whole genome shotgun (WGS) entry which is preliminary data.</text>
</comment>
<dbReference type="AlphaFoldDB" id="A0AAE3DRC7"/>
<feature type="signal peptide" evidence="2">
    <location>
        <begin position="1"/>
        <end position="26"/>
    </location>
</feature>
<reference evidence="4 5" key="1">
    <citation type="submission" date="2021-10" db="EMBL/GenBank/DDBJ databases">
        <title>Anaerobic single-cell dispensing facilitates the cultivation of human gut bacteria.</title>
        <authorList>
            <person name="Afrizal A."/>
        </authorList>
    </citation>
    <scope>NUCLEOTIDE SEQUENCE [LARGE SCALE GENOMIC DNA]</scope>
    <source>
        <strain evidence="4 5">CLA-AA-H277</strain>
    </source>
</reference>
<dbReference type="Gene3D" id="3.10.620.30">
    <property type="match status" value="1"/>
</dbReference>
<dbReference type="RefSeq" id="WP_227614660.1">
    <property type="nucleotide sequence ID" value="NZ_JAJEPR010000006.1"/>
</dbReference>
<dbReference type="InterPro" id="IPR038765">
    <property type="entry name" value="Papain-like_cys_pep_sf"/>
</dbReference>
<dbReference type="Proteomes" id="UP001197875">
    <property type="component" value="Unassembled WGS sequence"/>
</dbReference>
<feature type="domain" description="Transglutaminase-like" evidence="3">
    <location>
        <begin position="206"/>
        <end position="306"/>
    </location>
</feature>
<name>A0AAE3DRC7_9FIRM</name>
<sequence>MKQTRALAFISAVVLLAGSVAAPVAAADSVESLKTVSTSDNLGGVAQVSPRINRWVTYKGYKYWFNSKGKMVKDAIIGINGKIYCFDARGRLMTSRFIRKGSIVYFADRRGQFLTGWQKINKKQFYFSKRGRALPGIQTIGKKQYYFSYRGEMLTGWQIIDGKKYYFSPKTGEMIKNRTINGTTISANGEAPLSRSELLELKCQEILSQITNDSMSRSDKIQACYNYMVSHSNFSYMTWRNYSYYDGWDVDYAYEMLTTRMGNCYNFAAAFAHLTNAAGCDVTLVRGRIHGSRDGAADGFTRHCWTIVDGAYYDTELAFAGSAYVCGSGGYPLSCQVTGYDTL</sequence>
<dbReference type="SUPFAM" id="SSF54001">
    <property type="entry name" value="Cysteine proteinases"/>
    <property type="match status" value="1"/>
</dbReference>
<dbReference type="Pfam" id="PF01473">
    <property type="entry name" value="Choline_bind_1"/>
    <property type="match status" value="1"/>
</dbReference>
<dbReference type="Gene3D" id="2.10.270.10">
    <property type="entry name" value="Cholin Binding"/>
    <property type="match status" value="1"/>
</dbReference>
<keyword evidence="2" id="KW-0732">Signal</keyword>
<evidence type="ECO:0000313" key="4">
    <source>
        <dbReference type="EMBL" id="MCC2189277.1"/>
    </source>
</evidence>
<evidence type="ECO:0000259" key="3">
    <source>
        <dbReference type="Pfam" id="PF01841"/>
    </source>
</evidence>
<keyword evidence="1" id="KW-0677">Repeat</keyword>
<feature type="chain" id="PRO_5042070200" description="Transglutaminase-like domain-containing protein" evidence="2">
    <location>
        <begin position="27"/>
        <end position="343"/>
    </location>
</feature>
<dbReference type="InterPro" id="IPR002931">
    <property type="entry name" value="Transglutaminase-like"/>
</dbReference>
<proteinExistence type="predicted"/>
<dbReference type="SUPFAM" id="SSF69360">
    <property type="entry name" value="Cell wall binding repeat"/>
    <property type="match status" value="1"/>
</dbReference>
<dbReference type="Pfam" id="PF01841">
    <property type="entry name" value="Transglut_core"/>
    <property type="match status" value="1"/>
</dbReference>
<dbReference type="InterPro" id="IPR018337">
    <property type="entry name" value="Cell_wall/Cho-bd_repeat"/>
</dbReference>
<dbReference type="Pfam" id="PF19127">
    <property type="entry name" value="Choline_bind_3"/>
    <property type="match status" value="2"/>
</dbReference>
<gene>
    <name evidence="4" type="ORF">LKD71_05525</name>
</gene>
<evidence type="ECO:0000256" key="1">
    <source>
        <dbReference type="ARBA" id="ARBA00022737"/>
    </source>
</evidence>
<dbReference type="EMBL" id="JAJEPR010000006">
    <property type="protein sequence ID" value="MCC2189277.1"/>
    <property type="molecule type" value="Genomic_DNA"/>
</dbReference>
<organism evidence="4 5">
    <name type="scientific">Fusicatenibacter faecihominis</name>
    <dbReference type="NCBI Taxonomy" id="2881276"/>
    <lineage>
        <taxon>Bacteria</taxon>
        <taxon>Bacillati</taxon>
        <taxon>Bacillota</taxon>
        <taxon>Clostridia</taxon>
        <taxon>Lachnospirales</taxon>
        <taxon>Lachnospiraceae</taxon>
        <taxon>Fusicatenibacter</taxon>
    </lineage>
</organism>
<protein>
    <recommendedName>
        <fullName evidence="3">Transglutaminase-like domain-containing protein</fullName>
    </recommendedName>
</protein>
<keyword evidence="5" id="KW-1185">Reference proteome</keyword>
<evidence type="ECO:0000256" key="2">
    <source>
        <dbReference type="SAM" id="SignalP"/>
    </source>
</evidence>
<accession>A0AAE3DRC7</accession>
<evidence type="ECO:0000313" key="5">
    <source>
        <dbReference type="Proteomes" id="UP001197875"/>
    </source>
</evidence>